<evidence type="ECO:0000313" key="1">
    <source>
        <dbReference type="EMBL" id="SOE64670.1"/>
    </source>
</evidence>
<dbReference type="RefSeq" id="WP_097189986.1">
    <property type="nucleotide sequence ID" value="NZ_OCSU01000001.1"/>
</dbReference>
<protein>
    <submittedName>
        <fullName evidence="1">Uncharacterized protein</fullName>
    </submittedName>
</protein>
<name>A0A7Z7I5F2_9BURK</name>
<sequence length="143" mass="15998">MDDRWQFQLRLDASAELAAALREGLARPEHEPLFDVLRKQGATLKCQFYAFMDYVDEAQARGTDGYPLYAWTKATVEDPAKKAKYLRVFTVYVDGEEVYGRGVTDALESELRALGAGAGIERIARFDTNPANNPQPPERPSSP</sequence>
<organism evidence="1 2">
    <name type="scientific">Caballeronia arationis</name>
    <dbReference type="NCBI Taxonomy" id="1777142"/>
    <lineage>
        <taxon>Bacteria</taxon>
        <taxon>Pseudomonadati</taxon>
        <taxon>Pseudomonadota</taxon>
        <taxon>Betaproteobacteria</taxon>
        <taxon>Burkholderiales</taxon>
        <taxon>Burkholderiaceae</taxon>
        <taxon>Caballeronia</taxon>
    </lineage>
</organism>
<reference evidence="1 2" key="1">
    <citation type="submission" date="2017-09" db="EMBL/GenBank/DDBJ databases">
        <authorList>
            <person name="Varghese N."/>
            <person name="Submissions S."/>
        </authorList>
    </citation>
    <scope>NUCLEOTIDE SEQUENCE [LARGE SCALE GENOMIC DNA]</scope>
    <source>
        <strain evidence="1 2">OK806</strain>
    </source>
</reference>
<evidence type="ECO:0000313" key="2">
    <source>
        <dbReference type="Proteomes" id="UP000219522"/>
    </source>
</evidence>
<comment type="caution">
    <text evidence="1">The sequence shown here is derived from an EMBL/GenBank/DDBJ whole genome shotgun (WGS) entry which is preliminary data.</text>
</comment>
<accession>A0A7Z7I5F2</accession>
<dbReference type="Proteomes" id="UP000219522">
    <property type="component" value="Unassembled WGS sequence"/>
</dbReference>
<dbReference type="AlphaFoldDB" id="A0A7Z7I5F2"/>
<gene>
    <name evidence="1" type="ORF">SAMN05446927_2774</name>
</gene>
<proteinExistence type="predicted"/>
<dbReference type="EMBL" id="OCSU01000001">
    <property type="protein sequence ID" value="SOE64670.1"/>
    <property type="molecule type" value="Genomic_DNA"/>
</dbReference>
<keyword evidence="2" id="KW-1185">Reference proteome</keyword>